<protein>
    <recommendedName>
        <fullName evidence="1">Transferrin-binding protein B C-lobe/N-lobe beta-barrel domain-containing protein</fullName>
    </recommendedName>
</protein>
<accession>A0A4R6AYN2</accession>
<comment type="caution">
    <text evidence="2">The sequence shown here is derived from an EMBL/GenBank/DDBJ whole genome shotgun (WGS) entry which is preliminary data.</text>
</comment>
<dbReference type="OrthoDB" id="7529687at2"/>
<dbReference type="RefSeq" id="WP_133342178.1">
    <property type="nucleotide sequence ID" value="NZ_SMZO01000011.1"/>
</dbReference>
<dbReference type="InterPro" id="IPR011250">
    <property type="entry name" value="OMP/PagP_B-barrel"/>
</dbReference>
<sequence length="309" mass="30922">MKAGNDIAQRGVIVLIVLTTLTACGGSTTRSDSGTDLPEAERDSVPTAPVIQTFTVPVDARVANFVSQPNSGGSTLGSPEVQNGTVSFDVLNGAVIAARGTIGGFSMDVDTRQGDTISISDGIVTAKDVSTGALVSFNDPVAGGFAYQTFGLWQEGPDAGLAGAVSGGSQTPLGGMPSPGSATAEFKGQARGFSNLGGAVSNTAADLTITTDFATADFTTTNTMRDGLDVTGPISAEELDLSGTLTVTGTGLSGSVTSGQGEVQSVGVVDVTGHFYGPNADEVGGTFSARDGVELGEYFGAFGAVRQAQ</sequence>
<dbReference type="Proteomes" id="UP000294562">
    <property type="component" value="Unassembled WGS sequence"/>
</dbReference>
<evidence type="ECO:0000259" key="1">
    <source>
        <dbReference type="Pfam" id="PF01298"/>
    </source>
</evidence>
<dbReference type="SUPFAM" id="SSF56925">
    <property type="entry name" value="OMPA-like"/>
    <property type="match status" value="1"/>
</dbReference>
<dbReference type="Gene3D" id="2.40.160.90">
    <property type="match status" value="1"/>
</dbReference>
<proteinExistence type="predicted"/>
<dbReference type="InterPro" id="IPR001677">
    <property type="entry name" value="TbpB_B_D"/>
</dbReference>
<dbReference type="PROSITE" id="PS51257">
    <property type="entry name" value="PROKAR_LIPOPROTEIN"/>
    <property type="match status" value="1"/>
</dbReference>
<feature type="domain" description="Transferrin-binding protein B C-lobe/N-lobe beta-barrel" evidence="1">
    <location>
        <begin position="179"/>
        <end position="306"/>
    </location>
</feature>
<name>A0A4R6AYN2_9RHOB</name>
<keyword evidence="3" id="KW-1185">Reference proteome</keyword>
<dbReference type="Pfam" id="PF01298">
    <property type="entry name" value="TbpB_B_D"/>
    <property type="match status" value="1"/>
</dbReference>
<organism evidence="2 3">
    <name type="scientific">Meridianimarinicoccus aquatilis</name>
    <dbReference type="NCBI Taxonomy" id="2552766"/>
    <lineage>
        <taxon>Bacteria</taxon>
        <taxon>Pseudomonadati</taxon>
        <taxon>Pseudomonadota</taxon>
        <taxon>Alphaproteobacteria</taxon>
        <taxon>Rhodobacterales</taxon>
        <taxon>Paracoccaceae</taxon>
        <taxon>Meridianimarinicoccus</taxon>
    </lineage>
</organism>
<evidence type="ECO:0000313" key="3">
    <source>
        <dbReference type="Proteomes" id="UP000294562"/>
    </source>
</evidence>
<dbReference type="AlphaFoldDB" id="A0A4R6AYN2"/>
<dbReference type="EMBL" id="SMZO01000011">
    <property type="protein sequence ID" value="TDL89367.1"/>
    <property type="molecule type" value="Genomic_DNA"/>
</dbReference>
<reference evidence="2 3" key="1">
    <citation type="submission" date="2019-03" db="EMBL/GenBank/DDBJ databases">
        <title>Rhodobacteraceae bacterium SM1902, a new member of the family Rhodobacteraceae isolated from Yantai.</title>
        <authorList>
            <person name="Sun Y."/>
        </authorList>
    </citation>
    <scope>NUCLEOTIDE SEQUENCE [LARGE SCALE GENOMIC DNA]</scope>
    <source>
        <strain evidence="2 3">SM1902</strain>
    </source>
</reference>
<gene>
    <name evidence="2" type="ORF">E2L05_06875</name>
</gene>
<evidence type="ECO:0000313" key="2">
    <source>
        <dbReference type="EMBL" id="TDL89367.1"/>
    </source>
</evidence>